<accession>A0AAV4MGB7</accession>
<comment type="caution">
    <text evidence="1">The sequence shown here is derived from an EMBL/GenBank/DDBJ whole genome shotgun (WGS) entry which is preliminary data.</text>
</comment>
<sequence length="93" mass="10183">MILARGAKLADSSVVRSNTPVDFLLHLLGRIACMCSRKEFLLLLDVAASQRSLKQSMGPILIQVSHSRTIRVPSNFGCHASGFQLPSSQNFLE</sequence>
<protein>
    <submittedName>
        <fullName evidence="1">Uncharacterized protein</fullName>
    </submittedName>
</protein>
<dbReference type="Proteomes" id="UP001054837">
    <property type="component" value="Unassembled WGS sequence"/>
</dbReference>
<proteinExistence type="predicted"/>
<organism evidence="1 2">
    <name type="scientific">Caerostris darwini</name>
    <dbReference type="NCBI Taxonomy" id="1538125"/>
    <lineage>
        <taxon>Eukaryota</taxon>
        <taxon>Metazoa</taxon>
        <taxon>Ecdysozoa</taxon>
        <taxon>Arthropoda</taxon>
        <taxon>Chelicerata</taxon>
        <taxon>Arachnida</taxon>
        <taxon>Araneae</taxon>
        <taxon>Araneomorphae</taxon>
        <taxon>Entelegynae</taxon>
        <taxon>Araneoidea</taxon>
        <taxon>Araneidae</taxon>
        <taxon>Caerostris</taxon>
    </lineage>
</organism>
<evidence type="ECO:0000313" key="1">
    <source>
        <dbReference type="EMBL" id="GIX71378.1"/>
    </source>
</evidence>
<evidence type="ECO:0000313" key="2">
    <source>
        <dbReference type="Proteomes" id="UP001054837"/>
    </source>
</evidence>
<dbReference type="AlphaFoldDB" id="A0AAV4MGB7"/>
<name>A0AAV4MGB7_9ARAC</name>
<gene>
    <name evidence="1" type="ORF">CDAR_602411</name>
</gene>
<reference evidence="1 2" key="1">
    <citation type="submission" date="2021-06" db="EMBL/GenBank/DDBJ databases">
        <title>Caerostris darwini draft genome.</title>
        <authorList>
            <person name="Kono N."/>
            <person name="Arakawa K."/>
        </authorList>
    </citation>
    <scope>NUCLEOTIDE SEQUENCE [LARGE SCALE GENOMIC DNA]</scope>
</reference>
<dbReference type="EMBL" id="BPLQ01000443">
    <property type="protein sequence ID" value="GIX71378.1"/>
    <property type="molecule type" value="Genomic_DNA"/>
</dbReference>
<keyword evidence="2" id="KW-1185">Reference proteome</keyword>